<dbReference type="InterPro" id="IPR003029">
    <property type="entry name" value="S1_domain"/>
</dbReference>
<dbReference type="GO" id="GO:0005829">
    <property type="term" value="C:cytosol"/>
    <property type="evidence" value="ECO:0007669"/>
    <property type="project" value="TreeGrafter"/>
</dbReference>
<keyword evidence="2 8" id="KW-0963">Cytoplasm</keyword>
<dbReference type="InterPro" id="IPR036456">
    <property type="entry name" value="PNPase_PH_RNA-bd_sf"/>
</dbReference>
<dbReference type="PROSITE" id="PS50084">
    <property type="entry name" value="KH_TYPE_1"/>
    <property type="match status" value="1"/>
</dbReference>
<sequence>MYKTYSMELAGRTLSIDIGRVAGQANGAALMHYGDTVVLSTTTSSEKPREGIDFFPLSVEYEEKMYSVGKVPGGFNKREGKASTNAVLTSRVIDRPMRPLFPDDYRNDVTISNLVMSVDQDCSPELTAMLGSAISTAISDIPFDGPIAATQVGMVDGVFVFNPTAEQKAASDMELTVASTKDKVIMIEASANEVPEDKMIEAIYAADGLNRQIIAFFEKIVAECGKEKHEYSRHLIPEGMMDAIKELVPSQEMEEAVFTDVKQIRDDNIRSIKTRIKEAFAESHEDWLGAVDEAIYKYQKKTVRKMILKDQKRPDGRAVDEIRHLAAEVDFLPRVHGSAMFTRGQTQIMTATTLGPLSAAQRIDGLDESETSKRYMHHYNFPSYSVGETKPSRGPGRREIGHGALAENALIPVLPSEADFPYAIRTVSETFESNGSTSQASVCASSMSLMAAGVPIKAPVAGISAGLVTGDTDDDYLVLTDIQGLEDFFGDMDFKVAGTDTGITAIQMDIKIHGLTRPIIEEAIHRTKEARTYILHEVMNPVIAQPRPEVGKYAPKIVQIQIDPSKIGEVVGQRGKVINAIIEKTGVKIDINDEGAVSVCGVEKEGMDEAINIIQTIVKEFKAGDILEGTVVSIKEFGAFIEFAPGKEGMVHISKISKDRVEKVEDVLSVGDKVKVVCLGKDKMGRMSFSIKDVE</sequence>
<evidence type="ECO:0000256" key="7">
    <source>
        <dbReference type="ARBA" id="ARBA00022884"/>
    </source>
</evidence>
<keyword evidence="5 8" id="KW-0479">Metal-binding</keyword>
<dbReference type="InterPro" id="IPR036345">
    <property type="entry name" value="ExoRNase_PH_dom2_sf"/>
</dbReference>
<proteinExistence type="inferred from homology"/>
<dbReference type="InterPro" id="IPR012340">
    <property type="entry name" value="NA-bd_OB-fold"/>
</dbReference>
<dbReference type="CDD" id="cd02393">
    <property type="entry name" value="KH-I_PNPase"/>
    <property type="match status" value="1"/>
</dbReference>
<comment type="catalytic activity">
    <reaction evidence="8">
        <text>RNA(n+1) + phosphate = RNA(n) + a ribonucleoside 5'-diphosphate</text>
        <dbReference type="Rhea" id="RHEA:22096"/>
        <dbReference type="Rhea" id="RHEA-COMP:14527"/>
        <dbReference type="Rhea" id="RHEA-COMP:17342"/>
        <dbReference type="ChEBI" id="CHEBI:43474"/>
        <dbReference type="ChEBI" id="CHEBI:57930"/>
        <dbReference type="ChEBI" id="CHEBI:140395"/>
        <dbReference type="EC" id="2.7.7.8"/>
    </reaction>
</comment>
<accession>A0A1M6ETT2</accession>
<dbReference type="GO" id="GO:0000175">
    <property type="term" value="F:3'-5'-RNA exonuclease activity"/>
    <property type="evidence" value="ECO:0007669"/>
    <property type="project" value="TreeGrafter"/>
</dbReference>
<comment type="similarity">
    <text evidence="1 8">Belongs to the polyribonucleotide nucleotidyltransferase family.</text>
</comment>
<dbReference type="Gene3D" id="3.30.1370.10">
    <property type="entry name" value="K Homology domain, type 1"/>
    <property type="match status" value="1"/>
</dbReference>
<dbReference type="EC" id="2.7.7.8" evidence="8"/>
<dbReference type="FunFam" id="2.40.50.140:FF:000189">
    <property type="entry name" value="Polyribonucleotide nucleotidyltransferase, putative"/>
    <property type="match status" value="1"/>
</dbReference>
<dbReference type="SMART" id="SM00322">
    <property type="entry name" value="KH"/>
    <property type="match status" value="1"/>
</dbReference>
<dbReference type="RefSeq" id="WP_073993261.1">
    <property type="nucleotide sequence ID" value="NZ_FQYT01000008.1"/>
</dbReference>
<dbReference type="Gene3D" id="2.40.50.140">
    <property type="entry name" value="Nucleic acid-binding proteins"/>
    <property type="match status" value="1"/>
</dbReference>
<evidence type="ECO:0000256" key="8">
    <source>
        <dbReference type="HAMAP-Rule" id="MF_01595"/>
    </source>
</evidence>
<dbReference type="Pfam" id="PF00013">
    <property type="entry name" value="KH_1"/>
    <property type="match status" value="1"/>
</dbReference>
<evidence type="ECO:0000259" key="9">
    <source>
        <dbReference type="PROSITE" id="PS50126"/>
    </source>
</evidence>
<dbReference type="HAMAP" id="MF_01595">
    <property type="entry name" value="PNPase"/>
    <property type="match status" value="1"/>
</dbReference>
<comment type="cofactor">
    <cofactor evidence="8">
        <name>Mg(2+)</name>
        <dbReference type="ChEBI" id="CHEBI:18420"/>
    </cofactor>
</comment>
<dbReference type="GO" id="GO:0006402">
    <property type="term" value="P:mRNA catabolic process"/>
    <property type="evidence" value="ECO:0007669"/>
    <property type="project" value="UniProtKB-UniRule"/>
</dbReference>
<dbReference type="FunFam" id="3.30.230.70:FF:000002">
    <property type="entry name" value="Polyribonucleotide nucleotidyltransferase"/>
    <property type="match status" value="1"/>
</dbReference>
<dbReference type="GO" id="GO:0000287">
    <property type="term" value="F:magnesium ion binding"/>
    <property type="evidence" value="ECO:0007669"/>
    <property type="project" value="UniProtKB-UniRule"/>
</dbReference>
<dbReference type="STRING" id="1122934.SAMN02745691_01000"/>
<evidence type="ECO:0000256" key="2">
    <source>
        <dbReference type="ARBA" id="ARBA00022490"/>
    </source>
</evidence>
<dbReference type="SUPFAM" id="SSF54791">
    <property type="entry name" value="Eukaryotic type KH-domain (KH-domain type I)"/>
    <property type="match status" value="1"/>
</dbReference>
<evidence type="ECO:0000313" key="10">
    <source>
        <dbReference type="EMBL" id="SHI88847.1"/>
    </source>
</evidence>
<dbReference type="InterPro" id="IPR004088">
    <property type="entry name" value="KH_dom_type_1"/>
</dbReference>
<dbReference type="SUPFAM" id="SSF54211">
    <property type="entry name" value="Ribosomal protein S5 domain 2-like"/>
    <property type="match status" value="2"/>
</dbReference>
<dbReference type="GO" id="GO:0006396">
    <property type="term" value="P:RNA processing"/>
    <property type="evidence" value="ECO:0007669"/>
    <property type="project" value="InterPro"/>
</dbReference>
<dbReference type="InterPro" id="IPR001247">
    <property type="entry name" value="ExoRNase_PH_dom1"/>
</dbReference>
<dbReference type="Gene3D" id="3.30.230.70">
    <property type="entry name" value="GHMP Kinase, N-terminal domain"/>
    <property type="match status" value="2"/>
</dbReference>
<dbReference type="InterPro" id="IPR012162">
    <property type="entry name" value="PNPase"/>
</dbReference>
<evidence type="ECO:0000256" key="6">
    <source>
        <dbReference type="ARBA" id="ARBA00022842"/>
    </source>
</evidence>
<dbReference type="NCBIfam" id="NF008805">
    <property type="entry name" value="PRK11824.1"/>
    <property type="match status" value="1"/>
</dbReference>
<dbReference type="InterPro" id="IPR027408">
    <property type="entry name" value="PNPase/RNase_PH_dom_sf"/>
</dbReference>
<dbReference type="InterPro" id="IPR036612">
    <property type="entry name" value="KH_dom_type_1_sf"/>
</dbReference>
<dbReference type="GO" id="GO:0004654">
    <property type="term" value="F:polyribonucleotide nucleotidyltransferase activity"/>
    <property type="evidence" value="ECO:0007669"/>
    <property type="project" value="UniProtKB-UniRule"/>
</dbReference>
<dbReference type="GO" id="GO:0003723">
    <property type="term" value="F:RNA binding"/>
    <property type="evidence" value="ECO:0007669"/>
    <property type="project" value="UniProtKB-UniRule"/>
</dbReference>
<dbReference type="SUPFAM" id="SSF46915">
    <property type="entry name" value="Polynucleotide phosphorylase/guanosine pentaphosphate synthase (PNPase/GPSI), domain 3"/>
    <property type="match status" value="1"/>
</dbReference>
<feature type="binding site" evidence="8">
    <location>
        <position position="493"/>
    </location>
    <ligand>
        <name>Mg(2+)</name>
        <dbReference type="ChEBI" id="CHEBI:18420"/>
    </ligand>
</feature>
<dbReference type="Pfam" id="PF01138">
    <property type="entry name" value="RNase_PH"/>
    <property type="match status" value="2"/>
</dbReference>
<dbReference type="CDD" id="cd11363">
    <property type="entry name" value="RNase_PH_PNPase_1"/>
    <property type="match status" value="1"/>
</dbReference>
<dbReference type="NCBIfam" id="TIGR03591">
    <property type="entry name" value="polynuc_phos"/>
    <property type="match status" value="1"/>
</dbReference>
<dbReference type="CDD" id="cd04472">
    <property type="entry name" value="S1_PNPase"/>
    <property type="match status" value="1"/>
</dbReference>
<evidence type="ECO:0000256" key="1">
    <source>
        <dbReference type="ARBA" id="ARBA00007404"/>
    </source>
</evidence>
<dbReference type="Pfam" id="PF00575">
    <property type="entry name" value="S1"/>
    <property type="match status" value="1"/>
</dbReference>
<evidence type="ECO:0000256" key="3">
    <source>
        <dbReference type="ARBA" id="ARBA00022679"/>
    </source>
</evidence>
<keyword evidence="11" id="KW-1185">Reference proteome</keyword>
<dbReference type="InterPro" id="IPR020568">
    <property type="entry name" value="Ribosomal_Su5_D2-typ_SF"/>
</dbReference>
<comment type="subcellular location">
    <subcellularLocation>
        <location evidence="8">Cytoplasm</location>
    </subcellularLocation>
</comment>
<gene>
    <name evidence="8" type="primary">pnp</name>
    <name evidence="10" type="ORF">SAMN02745691_01000</name>
</gene>
<name>A0A1M6ETT2_9FIRM</name>
<dbReference type="PROSITE" id="PS50126">
    <property type="entry name" value="S1"/>
    <property type="match status" value="1"/>
</dbReference>
<dbReference type="AlphaFoldDB" id="A0A1M6ETT2"/>
<dbReference type="InterPro" id="IPR015848">
    <property type="entry name" value="PNPase_PH_RNA-bd_bac/org-type"/>
</dbReference>
<dbReference type="FunFam" id="3.30.1370.10:FF:000001">
    <property type="entry name" value="Polyribonucleotide nucleotidyltransferase"/>
    <property type="match status" value="1"/>
</dbReference>
<dbReference type="FunFam" id="3.30.230.70:FF:000001">
    <property type="entry name" value="Polyribonucleotide nucleotidyltransferase"/>
    <property type="match status" value="1"/>
</dbReference>
<keyword evidence="4 8" id="KW-0548">Nucleotidyltransferase</keyword>
<dbReference type="InterPro" id="IPR004087">
    <property type="entry name" value="KH_dom"/>
</dbReference>
<keyword evidence="7 8" id="KW-0694">RNA-binding</keyword>
<dbReference type="CDD" id="cd11364">
    <property type="entry name" value="RNase_PH_PNPase_2"/>
    <property type="match status" value="1"/>
</dbReference>
<comment type="function">
    <text evidence="8">Involved in mRNA degradation. Catalyzes the phosphorolysis of single-stranded polyribonucleotides processively in the 3'- to 5'-direction.</text>
</comment>
<dbReference type="Proteomes" id="UP000184342">
    <property type="component" value="Unassembled WGS sequence"/>
</dbReference>
<dbReference type="EMBL" id="FQYT01000008">
    <property type="protein sequence ID" value="SHI88847.1"/>
    <property type="molecule type" value="Genomic_DNA"/>
</dbReference>
<dbReference type="SUPFAM" id="SSF55666">
    <property type="entry name" value="Ribonuclease PH domain 2-like"/>
    <property type="match status" value="2"/>
</dbReference>
<protein>
    <recommendedName>
        <fullName evidence="8">Polyribonucleotide nucleotidyltransferase</fullName>
        <ecNumber evidence="8">2.7.7.8</ecNumber>
    </recommendedName>
    <alternativeName>
        <fullName evidence="8">Polynucleotide phosphorylase</fullName>
        <shortName evidence="8">PNPase</shortName>
    </alternativeName>
</protein>
<keyword evidence="3 8" id="KW-0808">Transferase</keyword>
<dbReference type="PANTHER" id="PTHR11252">
    <property type="entry name" value="POLYRIBONUCLEOTIDE NUCLEOTIDYLTRANSFERASE"/>
    <property type="match status" value="1"/>
</dbReference>
<reference evidence="10 11" key="1">
    <citation type="submission" date="2016-11" db="EMBL/GenBank/DDBJ databases">
        <authorList>
            <person name="Jaros S."/>
            <person name="Januszkiewicz K."/>
            <person name="Wedrychowicz H."/>
        </authorList>
    </citation>
    <scope>NUCLEOTIDE SEQUENCE [LARGE SCALE GENOMIC DNA]</scope>
    <source>
        <strain evidence="10 11">DSM 15970</strain>
    </source>
</reference>
<evidence type="ECO:0000256" key="4">
    <source>
        <dbReference type="ARBA" id="ARBA00022695"/>
    </source>
</evidence>
<dbReference type="PANTHER" id="PTHR11252:SF0">
    <property type="entry name" value="POLYRIBONUCLEOTIDE NUCLEOTIDYLTRANSFERASE 1, MITOCHONDRIAL"/>
    <property type="match status" value="1"/>
</dbReference>
<dbReference type="PIRSF" id="PIRSF005499">
    <property type="entry name" value="PNPase"/>
    <property type="match status" value="1"/>
</dbReference>
<dbReference type="Pfam" id="PF03725">
    <property type="entry name" value="RNase_PH_C"/>
    <property type="match status" value="1"/>
</dbReference>
<evidence type="ECO:0000256" key="5">
    <source>
        <dbReference type="ARBA" id="ARBA00022723"/>
    </source>
</evidence>
<dbReference type="OrthoDB" id="9804305at2"/>
<feature type="binding site" evidence="8">
    <location>
        <position position="487"/>
    </location>
    <ligand>
        <name>Mg(2+)</name>
        <dbReference type="ChEBI" id="CHEBI:18420"/>
    </ligand>
</feature>
<keyword evidence="6 8" id="KW-0460">Magnesium</keyword>
<dbReference type="InterPro" id="IPR015847">
    <property type="entry name" value="ExoRNase_PH_dom2"/>
</dbReference>
<dbReference type="SUPFAM" id="SSF50249">
    <property type="entry name" value="Nucleic acid-binding proteins"/>
    <property type="match status" value="1"/>
</dbReference>
<dbReference type="Pfam" id="PF03726">
    <property type="entry name" value="PNPase"/>
    <property type="match status" value="1"/>
</dbReference>
<evidence type="ECO:0000313" key="11">
    <source>
        <dbReference type="Proteomes" id="UP000184342"/>
    </source>
</evidence>
<dbReference type="SMART" id="SM00316">
    <property type="entry name" value="S1"/>
    <property type="match status" value="1"/>
</dbReference>
<feature type="domain" description="S1 motif" evidence="9">
    <location>
        <begin position="624"/>
        <end position="692"/>
    </location>
</feature>
<organism evidence="10 11">
    <name type="scientific">Parasporobacterium paucivorans DSM 15970</name>
    <dbReference type="NCBI Taxonomy" id="1122934"/>
    <lineage>
        <taxon>Bacteria</taxon>
        <taxon>Bacillati</taxon>
        <taxon>Bacillota</taxon>
        <taxon>Clostridia</taxon>
        <taxon>Lachnospirales</taxon>
        <taxon>Lachnospiraceae</taxon>
        <taxon>Parasporobacterium</taxon>
    </lineage>
</organism>